<protein>
    <submittedName>
        <fullName evidence="3">ATP-binding protein</fullName>
    </submittedName>
</protein>
<dbReference type="Gene3D" id="3.40.50.300">
    <property type="entry name" value="P-loop containing nucleotide triphosphate hydrolases"/>
    <property type="match status" value="2"/>
</dbReference>
<name>A0A7J4D042_9ARCH</name>
<keyword evidence="3" id="KW-0547">Nucleotide-binding</keyword>
<comment type="caution">
    <text evidence="3">The sequence shown here is derived from an EMBL/GenBank/DDBJ whole genome shotgun (WGS) entry which is preliminary data.</text>
</comment>
<dbReference type="GO" id="GO:0005524">
    <property type="term" value="F:ATP binding"/>
    <property type="evidence" value="ECO:0007669"/>
    <property type="project" value="UniProtKB-KW"/>
</dbReference>
<dbReference type="InterPro" id="IPR027417">
    <property type="entry name" value="P-loop_NTPase"/>
</dbReference>
<feature type="transmembrane region" description="Helical" evidence="1">
    <location>
        <begin position="676"/>
        <end position="694"/>
    </location>
</feature>
<gene>
    <name evidence="3" type="ORF">EYO15_01900</name>
</gene>
<dbReference type="InterPro" id="IPR051162">
    <property type="entry name" value="T4SS_component"/>
</dbReference>
<evidence type="ECO:0000259" key="2">
    <source>
        <dbReference type="Pfam" id="PF01935"/>
    </source>
</evidence>
<dbReference type="EMBL" id="DTTC01000105">
    <property type="protein sequence ID" value="HIA97918.1"/>
    <property type="molecule type" value="Genomic_DNA"/>
</dbReference>
<feature type="transmembrane region" description="Helical" evidence="1">
    <location>
        <begin position="578"/>
        <end position="596"/>
    </location>
</feature>
<dbReference type="PANTHER" id="PTHR30121:SF6">
    <property type="entry name" value="SLR6007 PROTEIN"/>
    <property type="match status" value="1"/>
</dbReference>
<dbReference type="SUPFAM" id="SSF52540">
    <property type="entry name" value="P-loop containing nucleoside triphosphate hydrolases"/>
    <property type="match status" value="1"/>
</dbReference>
<evidence type="ECO:0000313" key="4">
    <source>
        <dbReference type="Proteomes" id="UP000589132"/>
    </source>
</evidence>
<keyword evidence="3" id="KW-0067">ATP-binding</keyword>
<proteinExistence type="predicted"/>
<dbReference type="Proteomes" id="UP000589132">
    <property type="component" value="Unassembled WGS sequence"/>
</dbReference>
<feature type="transmembrane region" description="Helical" evidence="1">
    <location>
        <begin position="714"/>
        <end position="731"/>
    </location>
</feature>
<dbReference type="Pfam" id="PF01935">
    <property type="entry name" value="DUF87"/>
    <property type="match status" value="1"/>
</dbReference>
<feature type="domain" description="Helicase HerA central" evidence="2">
    <location>
        <begin position="13"/>
        <end position="283"/>
    </location>
</feature>
<evidence type="ECO:0000256" key="1">
    <source>
        <dbReference type="SAM" id="Phobius"/>
    </source>
</evidence>
<dbReference type="PANTHER" id="PTHR30121">
    <property type="entry name" value="UNCHARACTERIZED PROTEIN YJGR-RELATED"/>
    <property type="match status" value="1"/>
</dbReference>
<keyword evidence="1" id="KW-0472">Membrane</keyword>
<sequence>MQLGTNRINDEKIEIHSEVLARHAAMLGSTGSGKTVMAKALIEECTIDEIPSLIIDPQGDLARLCLNTSDKDVEKHGGDVARAKSFRKKAEVRIWTPLRKKGLPICIDPFQTPSANLDQEESITAWDMVAAGFTALADYDMEKPAGKQVRTYLYEILIHMTRLGVKVNDFLALSRAVKSPDKILTDHLYVDEIDKPDWDDICAEFDIPDLTSMLPKSTYDELSRRLAAYSSGINQLLFSNGVPIDIDTMIKPSRAGRIPINIVYLNTIQDEAQKHYFVQEIARALYSWMLEQQSTDNKLKLLFFMDEVAPYLPPAPRNPPAKDLIKLIFKQARKYGVASVLATQNASDVDYKIMAQANTKFIGRFSQPQDIDKVKHLLKEDGGNLDMIKELPSLGPGQFQMVSPDVSRKAIPLQCRWLYTEHGPPFSEEQVEKNTSKALRNWAKDNSAKTTRKIDAHASAATAAGASLGAGNRGMAAAALGADRDDAFEVRLMGGLSVIRDGKDPLYVMQGITNAMATIVLLWSMVVLGTQWRDGELDWTWALLGLLITLSVFLIIGLETFLGHDIELQRKISKFARFSQYGLFIWLWTLLFWEYYYSDYTLGNNLAMVLEVSVVWTTIFMALEGLHRLKLGRLEVNFEGEGVFSKLKDGMGSLTAVLTKSEIREMEASSKEVMTGLRWILDFCTFVIFGAMVWGTVFGKSLEELFGGEGTPHLLKFALWLGSIYLLIFMAQ</sequence>
<feature type="transmembrane region" description="Helical" evidence="1">
    <location>
        <begin position="539"/>
        <end position="558"/>
    </location>
</feature>
<keyword evidence="1" id="KW-1133">Transmembrane helix</keyword>
<organism evidence="3 4">
    <name type="scientific">Marine Group III euryarchaeote</name>
    <dbReference type="NCBI Taxonomy" id="2173149"/>
    <lineage>
        <taxon>Archaea</taxon>
        <taxon>Methanobacteriati</taxon>
        <taxon>Thermoplasmatota</taxon>
        <taxon>Thermoplasmata</taxon>
        <taxon>Candidatus Thermoprofundales</taxon>
    </lineage>
</organism>
<feature type="transmembrane region" description="Helical" evidence="1">
    <location>
        <begin position="506"/>
        <end position="527"/>
    </location>
</feature>
<reference evidence="4" key="1">
    <citation type="journal article" date="2019" name="bioRxiv">
        <title>Genome diversification in globally distributed novel marine Proteobacteria is linked to environmental adaptation.</title>
        <authorList>
            <person name="Zhou Z."/>
            <person name="Tran P.Q."/>
            <person name="Kieft K."/>
            <person name="Anantharaman K."/>
        </authorList>
    </citation>
    <scope>NUCLEOTIDE SEQUENCE [LARGE SCALE GENOMIC DNA]</scope>
</reference>
<accession>A0A7J4D042</accession>
<dbReference type="AlphaFoldDB" id="A0A7J4D042"/>
<dbReference type="InterPro" id="IPR002789">
    <property type="entry name" value="HerA_central"/>
</dbReference>
<evidence type="ECO:0000313" key="3">
    <source>
        <dbReference type="EMBL" id="HIA97918.1"/>
    </source>
</evidence>
<keyword evidence="1" id="KW-0812">Transmembrane</keyword>
<feature type="non-terminal residue" evidence="3">
    <location>
        <position position="732"/>
    </location>
</feature>